<name>A0ABV0QLH7_9TELE</name>
<dbReference type="InterPro" id="IPR036179">
    <property type="entry name" value="Ig-like_dom_sf"/>
</dbReference>
<feature type="non-terminal residue" evidence="5">
    <location>
        <position position="1"/>
    </location>
</feature>
<dbReference type="SMART" id="SM00406">
    <property type="entry name" value="IGv"/>
    <property type="match status" value="1"/>
</dbReference>
<dbReference type="PANTHER" id="PTHR24100">
    <property type="entry name" value="BUTYROPHILIN"/>
    <property type="match status" value="1"/>
</dbReference>
<dbReference type="PROSITE" id="PS50835">
    <property type="entry name" value="IG_LIKE"/>
    <property type="match status" value="1"/>
</dbReference>
<dbReference type="InterPro" id="IPR013106">
    <property type="entry name" value="Ig_V-set"/>
</dbReference>
<keyword evidence="2" id="KW-0472">Membrane</keyword>
<evidence type="ECO:0000259" key="4">
    <source>
        <dbReference type="PROSITE" id="PS50835"/>
    </source>
</evidence>
<dbReference type="SUPFAM" id="SSF48726">
    <property type="entry name" value="Immunoglobulin"/>
    <property type="match status" value="1"/>
</dbReference>
<protein>
    <recommendedName>
        <fullName evidence="4">Ig-like domain-containing protein</fullName>
    </recommendedName>
</protein>
<accession>A0ABV0QLH7</accession>
<dbReference type="Proteomes" id="UP001434883">
    <property type="component" value="Unassembled WGS sequence"/>
</dbReference>
<keyword evidence="3" id="KW-0393">Immunoglobulin domain</keyword>
<evidence type="ECO:0000313" key="5">
    <source>
        <dbReference type="EMBL" id="MEQ2196699.1"/>
    </source>
</evidence>
<dbReference type="InterPro" id="IPR003598">
    <property type="entry name" value="Ig_sub2"/>
</dbReference>
<feature type="domain" description="Ig-like" evidence="4">
    <location>
        <begin position="1"/>
        <end position="96"/>
    </location>
</feature>
<reference evidence="5 6" key="1">
    <citation type="submission" date="2021-06" db="EMBL/GenBank/DDBJ databases">
        <authorList>
            <person name="Palmer J.M."/>
        </authorList>
    </citation>
    <scope>NUCLEOTIDE SEQUENCE [LARGE SCALE GENOMIC DNA]</scope>
    <source>
        <strain evidence="5 6">XC_2019</strain>
        <tissue evidence="5">Muscle</tissue>
    </source>
</reference>
<gene>
    <name evidence="5" type="ORF">XENOCAPTIV_009451</name>
</gene>
<dbReference type="InterPro" id="IPR003599">
    <property type="entry name" value="Ig_sub"/>
</dbReference>
<comment type="caution">
    <text evidence="5">The sequence shown here is derived from an EMBL/GenBank/DDBJ whole genome shotgun (WGS) entry which is preliminary data.</text>
</comment>
<evidence type="ECO:0000256" key="3">
    <source>
        <dbReference type="ARBA" id="ARBA00023319"/>
    </source>
</evidence>
<dbReference type="InterPro" id="IPR013783">
    <property type="entry name" value="Ig-like_fold"/>
</dbReference>
<comment type="subcellular location">
    <subcellularLocation>
        <location evidence="1">Membrane</location>
    </subcellularLocation>
</comment>
<evidence type="ECO:0000256" key="2">
    <source>
        <dbReference type="ARBA" id="ARBA00023136"/>
    </source>
</evidence>
<dbReference type="InterPro" id="IPR007110">
    <property type="entry name" value="Ig-like_dom"/>
</dbReference>
<dbReference type="EMBL" id="JAHRIN010017018">
    <property type="protein sequence ID" value="MEQ2196699.1"/>
    <property type="molecule type" value="Genomic_DNA"/>
</dbReference>
<evidence type="ECO:0000313" key="6">
    <source>
        <dbReference type="Proteomes" id="UP001434883"/>
    </source>
</evidence>
<proteinExistence type="predicted"/>
<dbReference type="InterPro" id="IPR050504">
    <property type="entry name" value="IgSF_BTN/MOG"/>
</dbReference>
<evidence type="ECO:0000256" key="1">
    <source>
        <dbReference type="ARBA" id="ARBA00004370"/>
    </source>
</evidence>
<keyword evidence="6" id="KW-1185">Reference proteome</keyword>
<organism evidence="5 6">
    <name type="scientific">Xenoophorus captivus</name>
    <dbReference type="NCBI Taxonomy" id="1517983"/>
    <lineage>
        <taxon>Eukaryota</taxon>
        <taxon>Metazoa</taxon>
        <taxon>Chordata</taxon>
        <taxon>Craniata</taxon>
        <taxon>Vertebrata</taxon>
        <taxon>Euteleostomi</taxon>
        <taxon>Actinopterygii</taxon>
        <taxon>Neopterygii</taxon>
        <taxon>Teleostei</taxon>
        <taxon>Neoteleostei</taxon>
        <taxon>Acanthomorphata</taxon>
        <taxon>Ovalentaria</taxon>
        <taxon>Atherinomorphae</taxon>
        <taxon>Cyprinodontiformes</taxon>
        <taxon>Goodeidae</taxon>
        <taxon>Xenoophorus</taxon>
    </lineage>
</organism>
<dbReference type="PANTHER" id="PTHR24100:SF151">
    <property type="entry name" value="ICOS LIGAND"/>
    <property type="match status" value="1"/>
</dbReference>
<dbReference type="Gene3D" id="2.60.40.10">
    <property type="entry name" value="Immunoglobulins"/>
    <property type="match status" value="1"/>
</dbReference>
<dbReference type="SMART" id="SM00409">
    <property type="entry name" value="IG"/>
    <property type="match status" value="1"/>
</dbReference>
<dbReference type="SMART" id="SM00408">
    <property type="entry name" value="IGc2"/>
    <property type="match status" value="1"/>
</dbReference>
<sequence length="221" mass="24850">DQNIRAAPGDTVILPCKAADYESVKAVEWSREDLKEENVLLYRNNKIDPVNQHRSYNERVDLQMKDGNVSLILKNVTPDDNGTYECRLERESFDVQPICIISLVVLPAGQQTNLPSSVLIPALTCVYAFLLSGNPQRIHDVFGPSAPAGHAEPKCKSLNRICDFFTMKDVLKDYNKIVKEEMSKYFSGLMASDPQSRTSQVALDMILFSQVKLPEMLPLIM</sequence>
<dbReference type="Pfam" id="PF07686">
    <property type="entry name" value="V-set"/>
    <property type="match status" value="1"/>
</dbReference>